<organism evidence="2">
    <name type="scientific">Oryza sativa subsp. japonica</name>
    <name type="common">Rice</name>
    <dbReference type="NCBI Taxonomy" id="39947"/>
    <lineage>
        <taxon>Eukaryota</taxon>
        <taxon>Viridiplantae</taxon>
        <taxon>Streptophyta</taxon>
        <taxon>Embryophyta</taxon>
        <taxon>Tracheophyta</taxon>
        <taxon>Spermatophyta</taxon>
        <taxon>Magnoliopsida</taxon>
        <taxon>Liliopsida</taxon>
        <taxon>Poales</taxon>
        <taxon>Poaceae</taxon>
        <taxon>BOP clade</taxon>
        <taxon>Oryzoideae</taxon>
        <taxon>Oryzeae</taxon>
        <taxon>Oryzinae</taxon>
        <taxon>Oryza</taxon>
        <taxon>Oryza sativa</taxon>
    </lineage>
</organism>
<evidence type="ECO:0000313" key="2">
    <source>
        <dbReference type="EMBL" id="BAD61392.1"/>
    </source>
</evidence>
<dbReference type="EMBL" id="AP003204">
    <property type="protein sequence ID" value="BAD61392.1"/>
    <property type="molecule type" value="Genomic_DNA"/>
</dbReference>
<dbReference type="Proteomes" id="UP000817658">
    <property type="component" value="Chromosome 1"/>
</dbReference>
<protein>
    <submittedName>
        <fullName evidence="2">Uncharacterized protein</fullName>
    </submittedName>
</protein>
<dbReference type="AlphaFoldDB" id="Q5ZCU8"/>
<evidence type="ECO:0000256" key="1">
    <source>
        <dbReference type="SAM" id="MobiDB-lite"/>
    </source>
</evidence>
<feature type="region of interest" description="Disordered" evidence="1">
    <location>
        <begin position="158"/>
        <end position="188"/>
    </location>
</feature>
<accession>Q5ZCU8</accession>
<feature type="compositionally biased region" description="Basic and acidic residues" evidence="1">
    <location>
        <begin position="171"/>
        <end position="188"/>
    </location>
</feature>
<reference evidence="2" key="1">
    <citation type="journal article" date="2002" name="Nature">
        <title>The genome sequence and structure of rice chromosome 1.</title>
        <authorList>
            <person name="Sasaki T."/>
            <person name="Matsumoto T."/>
            <person name="Yamamoto K."/>
            <person name="Sakata K."/>
            <person name="Baba T."/>
            <person name="Katayose Y."/>
            <person name="Wu J."/>
            <person name="Niimura Y."/>
            <person name="Cheng Z."/>
            <person name="Nagamura Y."/>
            <person name="Antonio B.A."/>
            <person name="Kanamori H."/>
            <person name="Hosokawa S."/>
            <person name="Masukawa M."/>
            <person name="Arikawa K."/>
            <person name="Chiden Y."/>
            <person name="Hayashi M."/>
            <person name="Okamoto M."/>
            <person name="Ando T."/>
            <person name="Aoki H."/>
            <person name="Arita K."/>
            <person name="Hamada M."/>
            <person name="Harada C."/>
            <person name="Hijishita S."/>
            <person name="Honda M."/>
            <person name="Ichikawa Y."/>
            <person name="Idonuma A."/>
            <person name="Iijima M."/>
            <person name="Ikeda M."/>
            <person name="Ikeno M."/>
            <person name="Itoh S."/>
            <person name="Itoh T."/>
            <person name="Itoh Y."/>
            <person name="Itoh Y."/>
            <person name="Iwabuchi A."/>
            <person name="Kamiya K."/>
            <person name="Karasawa W."/>
            <person name="Katagiri S."/>
            <person name="Kikuta A."/>
            <person name="Kobayashi N."/>
            <person name="Kono I."/>
            <person name="Machita K."/>
            <person name="Maehara T."/>
            <person name="Mizuno H."/>
            <person name="Mizubayashi T."/>
            <person name="Mukai Y."/>
            <person name="Nagasaki H."/>
            <person name="Nakashima M."/>
            <person name="Nakama Y."/>
            <person name="Nakamichi Y."/>
            <person name="Nakamura M."/>
            <person name="Namiki N."/>
            <person name="Negishi M."/>
            <person name="Ohta I."/>
            <person name="Ono N."/>
            <person name="Saji S."/>
            <person name="Sakai K."/>
            <person name="Shibata M."/>
            <person name="Shimokawa T."/>
            <person name="Shomura A."/>
            <person name="Song J."/>
            <person name="Takazaki Y."/>
            <person name="Terasawa K."/>
            <person name="Tsuji K."/>
            <person name="Waki K."/>
            <person name="Yamagata H."/>
            <person name="Yamane H."/>
            <person name="Yoshiki S."/>
            <person name="Yoshihara R."/>
            <person name="Yukawa K."/>
            <person name="Zhong H."/>
            <person name="Iwama H."/>
            <person name="Endo T."/>
            <person name="Ito H."/>
            <person name="Hahn J.H."/>
            <person name="Kim H.I."/>
            <person name="Eun M.Y."/>
            <person name="Yano M."/>
            <person name="Jiang J."/>
            <person name="Gojobori T."/>
        </authorList>
    </citation>
    <scope>NUCLEOTIDE SEQUENCE [LARGE SCALE GENOMIC DNA]</scope>
</reference>
<proteinExistence type="predicted"/>
<gene>
    <name evidence="2" type="primary">B1111C09.16</name>
</gene>
<name>Q5ZCU8_ORYSJ</name>
<sequence length="228" mass="25393">MALVLSTMALSPRSSRVEHGDGVTRGQRHLERHVLIGHLRLDHECVHTHSLKLLWGEANHLLQRLWVVRRSGDALAPAIGHGGAELRHFVRVWARGLVVVRFSWNDRLPTPAAAAAAGVLRCRGAALLLSRLLLRAPAPLHFAGRCALASRLRRSSLSPTHRRPSLATHSWQREEKKERGKREGDVDTCHVRPKGFMACLQQAPHGQGKNMNTGIRLSKMAKLYYDTG</sequence>